<keyword evidence="2" id="KW-1185">Reference proteome</keyword>
<proteinExistence type="predicted"/>
<protein>
    <submittedName>
        <fullName evidence="1">Uncharacterized protein</fullName>
    </submittedName>
</protein>
<dbReference type="EMBL" id="CZPZ01000012">
    <property type="protein sequence ID" value="CUS35721.1"/>
    <property type="molecule type" value="Genomic_DNA"/>
</dbReference>
<evidence type="ECO:0000313" key="1">
    <source>
        <dbReference type="EMBL" id="CUS35721.1"/>
    </source>
</evidence>
<accession>A0A0S4LFR4</accession>
<sequence length="54" mass="6417">MEDLATGVSWLERTDWYNIVSCDLSRMTTDPFWKHTEVCQPAINEQNLNWIDRS</sequence>
<gene>
    <name evidence="1" type="ORF">COMA2_20411</name>
</gene>
<name>A0A0S4LFR4_9BACT</name>
<dbReference type="Proteomes" id="UP000198736">
    <property type="component" value="Unassembled WGS sequence"/>
</dbReference>
<dbReference type="AlphaFoldDB" id="A0A0S4LFR4"/>
<reference evidence="2" key="1">
    <citation type="submission" date="2015-10" db="EMBL/GenBank/DDBJ databases">
        <authorList>
            <person name="Luecker S."/>
            <person name="Luecker S."/>
        </authorList>
    </citation>
    <scope>NUCLEOTIDE SEQUENCE [LARGE SCALE GENOMIC DNA]</scope>
</reference>
<organism evidence="1 2">
    <name type="scientific">Candidatus Nitrospira nitrificans</name>
    <dbReference type="NCBI Taxonomy" id="1742973"/>
    <lineage>
        <taxon>Bacteria</taxon>
        <taxon>Pseudomonadati</taxon>
        <taxon>Nitrospirota</taxon>
        <taxon>Nitrospiria</taxon>
        <taxon>Nitrospirales</taxon>
        <taxon>Nitrospiraceae</taxon>
        <taxon>Nitrospira</taxon>
    </lineage>
</organism>
<evidence type="ECO:0000313" key="2">
    <source>
        <dbReference type="Proteomes" id="UP000198736"/>
    </source>
</evidence>